<reference evidence="3 4" key="1">
    <citation type="submission" date="2022-10" db="EMBL/GenBank/DDBJ databases">
        <title>Chitinophaga nivalis PC15 sp. nov., isolated from Pyeongchang county, South Korea.</title>
        <authorList>
            <person name="Trinh H.N."/>
        </authorList>
    </citation>
    <scope>NUCLEOTIDE SEQUENCE [LARGE SCALE GENOMIC DNA]</scope>
    <source>
        <strain evidence="3 4">PC14</strain>
    </source>
</reference>
<dbReference type="Gene3D" id="2.30.180.10">
    <property type="entry name" value="FAS1 domain"/>
    <property type="match status" value="2"/>
</dbReference>
<dbReference type="Proteomes" id="UP001207742">
    <property type="component" value="Unassembled WGS sequence"/>
</dbReference>
<dbReference type="PROSITE" id="PS50213">
    <property type="entry name" value="FAS1"/>
    <property type="match status" value="1"/>
</dbReference>
<evidence type="ECO:0000313" key="4">
    <source>
        <dbReference type="Proteomes" id="UP001207742"/>
    </source>
</evidence>
<dbReference type="EMBL" id="JAPDNS010000001">
    <property type="protein sequence ID" value="MCW3483929.1"/>
    <property type="molecule type" value="Genomic_DNA"/>
</dbReference>
<keyword evidence="1" id="KW-0472">Membrane</keyword>
<keyword evidence="1" id="KW-1133">Transmembrane helix</keyword>
<dbReference type="InterPro" id="IPR050904">
    <property type="entry name" value="Adhesion/Biosynth-related"/>
</dbReference>
<dbReference type="InterPro" id="IPR036378">
    <property type="entry name" value="FAS1_dom_sf"/>
</dbReference>
<feature type="domain" description="FAS1" evidence="2">
    <location>
        <begin position="213"/>
        <end position="435"/>
    </location>
</feature>
<comment type="caution">
    <text evidence="3">The sequence shown here is derived from an EMBL/GenBank/DDBJ whole genome shotgun (WGS) entry which is preliminary data.</text>
</comment>
<evidence type="ECO:0000313" key="3">
    <source>
        <dbReference type="EMBL" id="MCW3483929.1"/>
    </source>
</evidence>
<dbReference type="PANTHER" id="PTHR10900:SF77">
    <property type="entry name" value="FI19380P1"/>
    <property type="match status" value="1"/>
</dbReference>
<protein>
    <recommendedName>
        <fullName evidence="2">FAS1 domain-containing protein</fullName>
    </recommendedName>
</protein>
<sequence>MKIINPLIKNISGIGLGIICSLLIVASGCRREEFMPPAEGSQVPYADTVRITLKEALAQSPAKLFYLAWQRSHMDIMLAAVATQPGGYTILALSDEALQAGGYTAAKLQSMDPKDIDSLLLFYTLRGRIDAAALKGRSDNLITLSLLKKPELRGMPDPDKDKSFSDYLYYFKQHLQVREKQTYVNGKVVGSGISIPAKDGYIWLLDKMVPKPDKTLLQVVEADGRFTMLLELMQRRDALYKKIYEEATGWPASHARFSQFHAWELRINPVTEEEEDINVLFTTIFLPTNEAFKAAGFNTVDDLMAFNERRGLPQYVDWSMKGLFATDSLLDFHINWGYIQNGRNSDYPRNISFPVFYSNMFGSSTMPRLMLQPSLKDPNGVDYVDDTYYMPLEFSKDAAGKTLVKVKGSGAPAAMVTESDIPTFMGPLHVVDRLLIPKGYKLN</sequence>
<keyword evidence="1" id="KW-0812">Transmembrane</keyword>
<organism evidence="3 4">
    <name type="scientific">Chitinophaga nivalis</name>
    <dbReference type="NCBI Taxonomy" id="2991709"/>
    <lineage>
        <taxon>Bacteria</taxon>
        <taxon>Pseudomonadati</taxon>
        <taxon>Bacteroidota</taxon>
        <taxon>Chitinophagia</taxon>
        <taxon>Chitinophagales</taxon>
        <taxon>Chitinophagaceae</taxon>
        <taxon>Chitinophaga</taxon>
    </lineage>
</organism>
<evidence type="ECO:0000256" key="1">
    <source>
        <dbReference type="SAM" id="Phobius"/>
    </source>
</evidence>
<dbReference type="SUPFAM" id="SSF82153">
    <property type="entry name" value="FAS1 domain"/>
    <property type="match status" value="2"/>
</dbReference>
<name>A0ABT3IJ15_9BACT</name>
<accession>A0ABT3IJ15</accession>
<proteinExistence type="predicted"/>
<dbReference type="RefSeq" id="WP_264729448.1">
    <property type="nucleotide sequence ID" value="NZ_JAPDNR010000001.1"/>
</dbReference>
<keyword evidence="4" id="KW-1185">Reference proteome</keyword>
<dbReference type="PANTHER" id="PTHR10900">
    <property type="entry name" value="PERIOSTIN-RELATED"/>
    <property type="match status" value="1"/>
</dbReference>
<dbReference type="PROSITE" id="PS51257">
    <property type="entry name" value="PROKAR_LIPOPROTEIN"/>
    <property type="match status" value="1"/>
</dbReference>
<feature type="transmembrane region" description="Helical" evidence="1">
    <location>
        <begin position="7"/>
        <end position="26"/>
    </location>
</feature>
<evidence type="ECO:0000259" key="2">
    <source>
        <dbReference type="PROSITE" id="PS50213"/>
    </source>
</evidence>
<dbReference type="InterPro" id="IPR000782">
    <property type="entry name" value="FAS1_domain"/>
</dbReference>
<gene>
    <name evidence="3" type="ORF">OL497_08495</name>
</gene>